<name>A0AAN6MCT7_9PEZI</name>
<dbReference type="InterPro" id="IPR049892">
    <property type="entry name" value="AA9"/>
</dbReference>
<evidence type="ECO:0000259" key="17">
    <source>
        <dbReference type="Pfam" id="PF03443"/>
    </source>
</evidence>
<dbReference type="GO" id="GO:0004497">
    <property type="term" value="F:monooxygenase activity"/>
    <property type="evidence" value="ECO:0007669"/>
    <property type="project" value="UniProtKB-KW"/>
</dbReference>
<evidence type="ECO:0000256" key="16">
    <source>
        <dbReference type="SAM" id="SignalP"/>
    </source>
</evidence>
<keyword evidence="10" id="KW-1015">Disulfide bond</keyword>
<dbReference type="GO" id="GO:0005576">
    <property type="term" value="C:extracellular region"/>
    <property type="evidence" value="ECO:0007669"/>
    <property type="project" value="UniProtKB-SubCell"/>
</dbReference>
<evidence type="ECO:0000256" key="9">
    <source>
        <dbReference type="ARBA" id="ARBA00023033"/>
    </source>
</evidence>
<keyword evidence="3" id="KW-0964">Secreted</keyword>
<keyword evidence="12" id="KW-0624">Polysaccharide degradation</keyword>
<sequence length="223" mass="23856">MKFTALATLALSAADAVSAHYIFQQFSLGSKKFAVYEHIRKNTNYNSPVTSLSSNDLRCNVGGNSGASTTVIGVTAGESFTFTSDTAVYHQGPISLYMSKAPGSVNDYDGSGDWFKIYDWGPTFSGGQSSWPLRTTYQYNIPKCIANGEYLLRIQSLAIHNPGGVPQFYVSCAQVNVTGGGSTTPSPTVKIPGAFKATDPGYTANIYNNFNSYTVPGPAVFQC</sequence>
<evidence type="ECO:0000256" key="12">
    <source>
        <dbReference type="ARBA" id="ARBA00023326"/>
    </source>
</evidence>
<evidence type="ECO:0000256" key="2">
    <source>
        <dbReference type="ARBA" id="ARBA00004613"/>
    </source>
</evidence>
<feature type="domain" description="Auxiliary Activity family 9 catalytic" evidence="17">
    <location>
        <begin position="20"/>
        <end position="212"/>
    </location>
</feature>
<keyword evidence="11" id="KW-0119">Carbohydrate metabolism</keyword>
<keyword evidence="7" id="KW-0560">Oxidoreductase</keyword>
<evidence type="ECO:0000256" key="8">
    <source>
        <dbReference type="ARBA" id="ARBA00023008"/>
    </source>
</evidence>
<organism evidence="18 19">
    <name type="scientific">Staphylotrichum tortipilum</name>
    <dbReference type="NCBI Taxonomy" id="2831512"/>
    <lineage>
        <taxon>Eukaryota</taxon>
        <taxon>Fungi</taxon>
        <taxon>Dikarya</taxon>
        <taxon>Ascomycota</taxon>
        <taxon>Pezizomycotina</taxon>
        <taxon>Sordariomycetes</taxon>
        <taxon>Sordariomycetidae</taxon>
        <taxon>Sordariales</taxon>
        <taxon>Chaetomiaceae</taxon>
        <taxon>Staphylotrichum</taxon>
    </lineage>
</organism>
<keyword evidence="8" id="KW-0186">Copper</keyword>
<accession>A0AAN6MCT7</accession>
<proteinExistence type="inferred from homology"/>
<evidence type="ECO:0000256" key="5">
    <source>
        <dbReference type="ARBA" id="ARBA00022729"/>
    </source>
</evidence>
<evidence type="ECO:0000313" key="18">
    <source>
        <dbReference type="EMBL" id="KAK3898597.1"/>
    </source>
</evidence>
<evidence type="ECO:0000256" key="4">
    <source>
        <dbReference type="ARBA" id="ARBA00022723"/>
    </source>
</evidence>
<evidence type="ECO:0000256" key="13">
    <source>
        <dbReference type="ARBA" id="ARBA00044502"/>
    </source>
</evidence>
<evidence type="ECO:0000256" key="15">
    <source>
        <dbReference type="ARBA" id="ARBA00047174"/>
    </source>
</evidence>
<evidence type="ECO:0000256" key="14">
    <source>
        <dbReference type="ARBA" id="ARBA00045077"/>
    </source>
</evidence>
<evidence type="ECO:0000256" key="10">
    <source>
        <dbReference type="ARBA" id="ARBA00023157"/>
    </source>
</evidence>
<dbReference type="Proteomes" id="UP001303889">
    <property type="component" value="Unassembled WGS sequence"/>
</dbReference>
<comment type="similarity">
    <text evidence="13">Belongs to the polysaccharide monooxygenase AA9 family.</text>
</comment>
<keyword evidence="4" id="KW-0479">Metal-binding</keyword>
<dbReference type="GO" id="GO:0046872">
    <property type="term" value="F:metal ion binding"/>
    <property type="evidence" value="ECO:0007669"/>
    <property type="project" value="UniProtKB-KW"/>
</dbReference>
<dbReference type="Pfam" id="PF03443">
    <property type="entry name" value="AA9"/>
    <property type="match status" value="1"/>
</dbReference>
<gene>
    <name evidence="18" type="ORF">C8A05DRAFT_47131</name>
</gene>
<evidence type="ECO:0000256" key="11">
    <source>
        <dbReference type="ARBA" id="ARBA00023277"/>
    </source>
</evidence>
<comment type="subcellular location">
    <subcellularLocation>
        <location evidence="2">Secreted</location>
    </subcellularLocation>
</comment>
<dbReference type="EC" id="1.14.99.56" evidence="15"/>
<feature type="signal peptide" evidence="16">
    <location>
        <begin position="1"/>
        <end position="19"/>
    </location>
</feature>
<comment type="cofactor">
    <cofactor evidence="1">
        <name>Cu(2+)</name>
        <dbReference type="ChEBI" id="CHEBI:29036"/>
    </cofactor>
</comment>
<dbReference type="CDD" id="cd21175">
    <property type="entry name" value="LPMO_AA9"/>
    <property type="match status" value="1"/>
</dbReference>
<comment type="caution">
    <text evidence="18">The sequence shown here is derived from an EMBL/GenBank/DDBJ whole genome shotgun (WGS) entry which is preliminary data.</text>
</comment>
<dbReference type="Gene3D" id="2.70.50.70">
    <property type="match status" value="1"/>
</dbReference>
<evidence type="ECO:0000256" key="3">
    <source>
        <dbReference type="ARBA" id="ARBA00022525"/>
    </source>
</evidence>
<keyword evidence="6" id="KW-0136">Cellulose degradation</keyword>
<keyword evidence="5 16" id="KW-0732">Signal</keyword>
<evidence type="ECO:0000256" key="1">
    <source>
        <dbReference type="ARBA" id="ARBA00001973"/>
    </source>
</evidence>
<dbReference type="GO" id="GO:0030245">
    <property type="term" value="P:cellulose catabolic process"/>
    <property type="evidence" value="ECO:0007669"/>
    <property type="project" value="UniProtKB-KW"/>
</dbReference>
<reference evidence="18" key="2">
    <citation type="submission" date="2023-05" db="EMBL/GenBank/DDBJ databases">
        <authorList>
            <consortium name="Lawrence Berkeley National Laboratory"/>
            <person name="Steindorff A."/>
            <person name="Hensen N."/>
            <person name="Bonometti L."/>
            <person name="Westerberg I."/>
            <person name="Brannstrom I.O."/>
            <person name="Guillou S."/>
            <person name="Cros-Aarteil S."/>
            <person name="Calhoun S."/>
            <person name="Haridas S."/>
            <person name="Kuo A."/>
            <person name="Mondo S."/>
            <person name="Pangilinan J."/>
            <person name="Riley R."/>
            <person name="Labutti K."/>
            <person name="Andreopoulos B."/>
            <person name="Lipzen A."/>
            <person name="Chen C."/>
            <person name="Yanf M."/>
            <person name="Daum C."/>
            <person name="Ng V."/>
            <person name="Clum A."/>
            <person name="Ohm R."/>
            <person name="Martin F."/>
            <person name="Silar P."/>
            <person name="Natvig D."/>
            <person name="Lalanne C."/>
            <person name="Gautier V."/>
            <person name="Ament-Velasquez S.L."/>
            <person name="Kruys A."/>
            <person name="Hutchinson M.I."/>
            <person name="Powell A.J."/>
            <person name="Barry K."/>
            <person name="Miller A.N."/>
            <person name="Grigoriev I.V."/>
            <person name="Debuchy R."/>
            <person name="Gladieux P."/>
            <person name="Thoren M.H."/>
            <person name="Johannesson H."/>
        </authorList>
    </citation>
    <scope>NUCLEOTIDE SEQUENCE</scope>
    <source>
        <strain evidence="18">CBS 103.79</strain>
    </source>
</reference>
<comment type="catalytic activity">
    <reaction evidence="14">
        <text>[(1-&gt;4)-beta-D-glucosyl]n+m + reduced acceptor + O2 = 4-dehydro-beta-D-glucosyl-[(1-&gt;4)-beta-D-glucosyl]n-1 + [(1-&gt;4)-beta-D-glucosyl]m + acceptor + H2O.</text>
        <dbReference type="EC" id="1.14.99.56"/>
    </reaction>
</comment>
<keyword evidence="19" id="KW-1185">Reference proteome</keyword>
<dbReference type="InterPro" id="IPR005103">
    <property type="entry name" value="AA9_LPMO"/>
</dbReference>
<dbReference type="EMBL" id="MU855910">
    <property type="protein sequence ID" value="KAK3898597.1"/>
    <property type="molecule type" value="Genomic_DNA"/>
</dbReference>
<feature type="chain" id="PRO_5042902298" description="lytic cellulose monooxygenase (C4-dehydrogenating)" evidence="16">
    <location>
        <begin position="20"/>
        <end position="223"/>
    </location>
</feature>
<dbReference type="PANTHER" id="PTHR33353:SF11">
    <property type="entry name" value="GLYCOSYLHYDROLASE FAMILY 61-7 PROTEIN"/>
    <property type="match status" value="1"/>
</dbReference>
<dbReference type="AlphaFoldDB" id="A0AAN6MCT7"/>
<protein>
    <recommendedName>
        <fullName evidence="15">lytic cellulose monooxygenase (C4-dehydrogenating)</fullName>
        <ecNumber evidence="15">1.14.99.56</ecNumber>
    </recommendedName>
</protein>
<keyword evidence="9" id="KW-0503">Monooxygenase</keyword>
<evidence type="ECO:0000256" key="6">
    <source>
        <dbReference type="ARBA" id="ARBA00023001"/>
    </source>
</evidence>
<evidence type="ECO:0000256" key="7">
    <source>
        <dbReference type="ARBA" id="ARBA00023002"/>
    </source>
</evidence>
<evidence type="ECO:0000313" key="19">
    <source>
        <dbReference type="Proteomes" id="UP001303889"/>
    </source>
</evidence>
<dbReference type="PANTHER" id="PTHR33353">
    <property type="entry name" value="PUTATIVE (AFU_ORTHOLOGUE AFUA_1G12560)-RELATED"/>
    <property type="match status" value="1"/>
</dbReference>
<reference evidence="18" key="1">
    <citation type="journal article" date="2023" name="Mol. Phylogenet. Evol.">
        <title>Genome-scale phylogeny and comparative genomics of the fungal order Sordariales.</title>
        <authorList>
            <person name="Hensen N."/>
            <person name="Bonometti L."/>
            <person name="Westerberg I."/>
            <person name="Brannstrom I.O."/>
            <person name="Guillou S."/>
            <person name="Cros-Aarteil S."/>
            <person name="Calhoun S."/>
            <person name="Haridas S."/>
            <person name="Kuo A."/>
            <person name="Mondo S."/>
            <person name="Pangilinan J."/>
            <person name="Riley R."/>
            <person name="LaButti K."/>
            <person name="Andreopoulos B."/>
            <person name="Lipzen A."/>
            <person name="Chen C."/>
            <person name="Yan M."/>
            <person name="Daum C."/>
            <person name="Ng V."/>
            <person name="Clum A."/>
            <person name="Steindorff A."/>
            <person name="Ohm R.A."/>
            <person name="Martin F."/>
            <person name="Silar P."/>
            <person name="Natvig D.O."/>
            <person name="Lalanne C."/>
            <person name="Gautier V."/>
            <person name="Ament-Velasquez S.L."/>
            <person name="Kruys A."/>
            <person name="Hutchinson M.I."/>
            <person name="Powell A.J."/>
            <person name="Barry K."/>
            <person name="Miller A.N."/>
            <person name="Grigoriev I.V."/>
            <person name="Debuchy R."/>
            <person name="Gladieux P."/>
            <person name="Hiltunen Thoren M."/>
            <person name="Johannesson H."/>
        </authorList>
    </citation>
    <scope>NUCLEOTIDE SEQUENCE</scope>
    <source>
        <strain evidence="18">CBS 103.79</strain>
    </source>
</reference>